<keyword evidence="4" id="KW-1185">Reference proteome</keyword>
<comment type="caution">
    <text evidence="3">The sequence shown here is derived from an EMBL/GenBank/DDBJ whole genome shotgun (WGS) entry which is preliminary data.</text>
</comment>
<evidence type="ECO:0000313" key="3">
    <source>
        <dbReference type="EMBL" id="MFC7340180.1"/>
    </source>
</evidence>
<proteinExistence type="predicted"/>
<dbReference type="Pfam" id="PF03721">
    <property type="entry name" value="UDPG_MGDP_dh_N"/>
    <property type="match status" value="1"/>
</dbReference>
<dbReference type="InterPro" id="IPR036291">
    <property type="entry name" value="NAD(P)-bd_dom_sf"/>
</dbReference>
<evidence type="ECO:0000259" key="2">
    <source>
        <dbReference type="Pfam" id="PF03721"/>
    </source>
</evidence>
<dbReference type="Proteomes" id="UP001596504">
    <property type="component" value="Unassembled WGS sequence"/>
</dbReference>
<organism evidence="3 4">
    <name type="scientific">Saccharopolyspora griseoalba</name>
    <dbReference type="NCBI Taxonomy" id="1431848"/>
    <lineage>
        <taxon>Bacteria</taxon>
        <taxon>Bacillati</taxon>
        <taxon>Actinomycetota</taxon>
        <taxon>Actinomycetes</taxon>
        <taxon>Pseudonocardiales</taxon>
        <taxon>Pseudonocardiaceae</taxon>
        <taxon>Saccharopolyspora</taxon>
    </lineage>
</organism>
<gene>
    <name evidence="3" type="ORF">ACFQRI_02060</name>
</gene>
<sequence>MDNTFGRRAPHAGEHPVRCSCRNPQGGSCESTNTRRDLSAQRSRIEESFAMSTAKLRGKPFNSASEARPVERRRCDPASAAVIGLGYVGLPTALSLAAAGIPVTGADTDESRLLAINSQQVDLSETDRARSTEHSRQACCS</sequence>
<dbReference type="Gene3D" id="3.40.50.720">
    <property type="entry name" value="NAD(P)-binding Rossmann-like Domain"/>
    <property type="match status" value="1"/>
</dbReference>
<evidence type="ECO:0000313" key="4">
    <source>
        <dbReference type="Proteomes" id="UP001596504"/>
    </source>
</evidence>
<dbReference type="EMBL" id="JBHTCJ010000001">
    <property type="protein sequence ID" value="MFC7340180.1"/>
    <property type="molecule type" value="Genomic_DNA"/>
</dbReference>
<protein>
    <recommendedName>
        <fullName evidence="2">UDP-glucose/GDP-mannose dehydrogenase N-terminal domain-containing protein</fullName>
    </recommendedName>
</protein>
<feature type="compositionally biased region" description="Basic and acidic residues" evidence="1">
    <location>
        <begin position="33"/>
        <end position="47"/>
    </location>
</feature>
<feature type="domain" description="UDP-glucose/GDP-mannose dehydrogenase N-terminal" evidence="2">
    <location>
        <begin position="81"/>
        <end position="135"/>
    </location>
</feature>
<name>A0ABW2LEW4_9PSEU</name>
<evidence type="ECO:0000256" key="1">
    <source>
        <dbReference type="SAM" id="MobiDB-lite"/>
    </source>
</evidence>
<dbReference type="InterPro" id="IPR001732">
    <property type="entry name" value="UDP-Glc/GDP-Man_DH_N"/>
</dbReference>
<reference evidence="4" key="1">
    <citation type="journal article" date="2019" name="Int. J. Syst. Evol. Microbiol.">
        <title>The Global Catalogue of Microorganisms (GCM) 10K type strain sequencing project: providing services to taxonomists for standard genome sequencing and annotation.</title>
        <authorList>
            <consortium name="The Broad Institute Genomics Platform"/>
            <consortium name="The Broad Institute Genome Sequencing Center for Infectious Disease"/>
            <person name="Wu L."/>
            <person name="Ma J."/>
        </authorList>
    </citation>
    <scope>NUCLEOTIDE SEQUENCE [LARGE SCALE GENOMIC DNA]</scope>
    <source>
        <strain evidence="4">WLHS5</strain>
    </source>
</reference>
<feature type="compositionally biased region" description="Polar residues" evidence="1">
    <location>
        <begin position="22"/>
        <end position="32"/>
    </location>
</feature>
<feature type="region of interest" description="Disordered" evidence="1">
    <location>
        <begin position="1"/>
        <end position="73"/>
    </location>
</feature>
<accession>A0ABW2LEW4</accession>
<dbReference type="SUPFAM" id="SSF51735">
    <property type="entry name" value="NAD(P)-binding Rossmann-fold domains"/>
    <property type="match status" value="1"/>
</dbReference>
<dbReference type="RefSeq" id="WP_380663635.1">
    <property type="nucleotide sequence ID" value="NZ_JBHTCJ010000001.1"/>
</dbReference>